<reference evidence="2 3" key="1">
    <citation type="journal article" date="2013" name="Genome Announc.">
        <title>Draft Genome Sequence of Cesiribacter andamanensis Strain AMV16T, Isolated from a Soil Sample from a Mud Volcano in the Andaman Islands, India.</title>
        <authorList>
            <person name="Shivaji S."/>
            <person name="Ara S."/>
            <person name="Begum Z."/>
            <person name="Srinivas T.N."/>
            <person name="Singh A."/>
            <person name="Kumar Pinnaka A."/>
        </authorList>
    </citation>
    <scope>NUCLEOTIDE SEQUENCE [LARGE SCALE GENOMIC DNA]</scope>
    <source>
        <strain evidence="2 3">AMV16</strain>
    </source>
</reference>
<dbReference type="eggNOG" id="ENOG50344E6">
    <property type="taxonomic scope" value="Bacteria"/>
</dbReference>
<accession>M7NS28</accession>
<dbReference type="Proteomes" id="UP000011910">
    <property type="component" value="Unassembled WGS sequence"/>
</dbReference>
<protein>
    <recommendedName>
        <fullName evidence="4">Lipid A 3-O-deacylase (PagL)</fullName>
    </recommendedName>
</protein>
<comment type="caution">
    <text evidence="2">The sequence shown here is derived from an EMBL/GenBank/DDBJ whole genome shotgun (WGS) entry which is preliminary data.</text>
</comment>
<dbReference type="STRING" id="1279009.ADICEAN_03608"/>
<organism evidence="2 3">
    <name type="scientific">Cesiribacter andamanensis AMV16</name>
    <dbReference type="NCBI Taxonomy" id="1279009"/>
    <lineage>
        <taxon>Bacteria</taxon>
        <taxon>Pseudomonadati</taxon>
        <taxon>Bacteroidota</taxon>
        <taxon>Cytophagia</taxon>
        <taxon>Cytophagales</taxon>
        <taxon>Cesiribacteraceae</taxon>
        <taxon>Cesiribacter</taxon>
    </lineage>
</organism>
<dbReference type="EMBL" id="AODQ01000130">
    <property type="protein sequence ID" value="EMR01259.1"/>
    <property type="molecule type" value="Genomic_DNA"/>
</dbReference>
<evidence type="ECO:0000313" key="3">
    <source>
        <dbReference type="Proteomes" id="UP000011910"/>
    </source>
</evidence>
<evidence type="ECO:0000313" key="2">
    <source>
        <dbReference type="EMBL" id="EMR01259.1"/>
    </source>
</evidence>
<keyword evidence="1" id="KW-0732">Signal</keyword>
<feature type="chain" id="PRO_5004082381" description="Lipid A 3-O-deacylase (PagL)" evidence="1">
    <location>
        <begin position="21"/>
        <end position="187"/>
    </location>
</feature>
<dbReference type="AlphaFoldDB" id="M7NS28"/>
<evidence type="ECO:0008006" key="4">
    <source>
        <dbReference type="Google" id="ProtNLM"/>
    </source>
</evidence>
<sequence>MHKKWSLLGLCLLMSLTCLAQWPFKKDEDGKEQKDKKEKLKVYQSSRGYLIGYERGRSDMIQLGYQYNWKKIRLKEPVIRAVEGYAELSPFTGVYGLQGGYWQRHGRLKLTYGGRIGAFTDFSASTLSIGPALGFRILGFHAQGGFNLLSNSDVQANRLYASINFFIPRHSRMYSKKGDKERTLFKF</sequence>
<evidence type="ECO:0000256" key="1">
    <source>
        <dbReference type="SAM" id="SignalP"/>
    </source>
</evidence>
<proteinExistence type="predicted"/>
<gene>
    <name evidence="2" type="ORF">ADICEAN_03608</name>
</gene>
<keyword evidence="3" id="KW-1185">Reference proteome</keyword>
<name>M7NS28_9BACT</name>
<feature type="signal peptide" evidence="1">
    <location>
        <begin position="1"/>
        <end position="20"/>
    </location>
</feature>